<evidence type="ECO:0000313" key="2">
    <source>
        <dbReference type="Proteomes" id="UP001652642"/>
    </source>
</evidence>
<dbReference type="InterPro" id="IPR042856">
    <property type="entry name" value="RSP14"/>
</dbReference>
<keyword evidence="2" id="KW-1185">Reference proteome</keyword>
<protein>
    <submittedName>
        <fullName evidence="3">Radial spoke head 14 homolog</fullName>
    </submittedName>
</protein>
<dbReference type="Pfam" id="PF13646">
    <property type="entry name" value="HEAT_2"/>
    <property type="match status" value="1"/>
</dbReference>
<evidence type="ECO:0000259" key="1">
    <source>
        <dbReference type="Pfam" id="PF12717"/>
    </source>
</evidence>
<dbReference type="PANTHER" id="PTHR15599">
    <property type="entry name" value="RTDR1"/>
    <property type="match status" value="1"/>
</dbReference>
<dbReference type="InterPro" id="IPR011989">
    <property type="entry name" value="ARM-like"/>
</dbReference>
<organism evidence="2 3">
    <name type="scientific">Pogona vitticeps</name>
    <name type="common">central bearded dragon</name>
    <dbReference type="NCBI Taxonomy" id="103695"/>
    <lineage>
        <taxon>Eukaryota</taxon>
        <taxon>Metazoa</taxon>
        <taxon>Chordata</taxon>
        <taxon>Craniata</taxon>
        <taxon>Vertebrata</taxon>
        <taxon>Euteleostomi</taxon>
        <taxon>Lepidosauria</taxon>
        <taxon>Squamata</taxon>
        <taxon>Bifurcata</taxon>
        <taxon>Unidentata</taxon>
        <taxon>Episquamata</taxon>
        <taxon>Toxicofera</taxon>
        <taxon>Iguania</taxon>
        <taxon>Acrodonta</taxon>
        <taxon>Agamidae</taxon>
        <taxon>Amphibolurinae</taxon>
        <taxon>Pogona</taxon>
    </lineage>
</organism>
<sequence>MAHPRITLRLPPDIDPTKAPVAFGRRALPKLKEELEDPELLTRQRALMALGDLVHDPEHAYQAISLGFMDTLKNLLSDPDSTVRRKTTEVLYLMAMHNVGRTGFLEHGVIPALAKLLNDRVDLCRWNMHYGLKLVSELPAGAIGIVESGLVPSLVLKLKAELEDIQELILETLAGCLRVEAFEALASGAVGILKEKLGHPSVAIRSKAAQALMAISIPLEGKNMVLQEDVFSDLVFLLEDEDAEVRANAAGALMFAAVTTPGKYAAINADAINTLLPLIHDDKSKVRLYAIKALTMLAEAPEGRRALLPQVQDFRERMNDSSPAVKRAAQIAVEVIEWKP</sequence>
<dbReference type="Proteomes" id="UP001652642">
    <property type="component" value="Chromosome 14"/>
</dbReference>
<dbReference type="InterPro" id="IPR032682">
    <property type="entry name" value="Cnd1_C"/>
</dbReference>
<gene>
    <name evidence="3" type="primary">RSPH14</name>
</gene>
<evidence type="ECO:0000313" key="3">
    <source>
        <dbReference type="RefSeq" id="XP_072839653.1"/>
    </source>
</evidence>
<dbReference type="GeneID" id="110081955"/>
<dbReference type="PANTHER" id="PTHR15599:SF1">
    <property type="entry name" value="RADIAL SPOKE HEAD 14 HOMOLOG"/>
    <property type="match status" value="1"/>
</dbReference>
<proteinExistence type="predicted"/>
<dbReference type="RefSeq" id="XP_072839653.1">
    <property type="nucleotide sequence ID" value="XM_072983552.1"/>
</dbReference>
<reference evidence="3" key="1">
    <citation type="submission" date="2025-08" db="UniProtKB">
        <authorList>
            <consortium name="RefSeq"/>
        </authorList>
    </citation>
    <scope>IDENTIFICATION</scope>
</reference>
<dbReference type="Pfam" id="PF12717">
    <property type="entry name" value="Cnd1"/>
    <property type="match status" value="1"/>
</dbReference>
<dbReference type="SUPFAM" id="SSF48371">
    <property type="entry name" value="ARM repeat"/>
    <property type="match status" value="1"/>
</dbReference>
<accession>A0ABM5F2L6</accession>
<name>A0ABM5F2L6_9SAUR</name>
<feature type="domain" description="Condensin complex subunit 1 C-terminal" evidence="1">
    <location>
        <begin position="166"/>
        <end position="295"/>
    </location>
</feature>
<dbReference type="InterPro" id="IPR016024">
    <property type="entry name" value="ARM-type_fold"/>
</dbReference>
<dbReference type="Gene3D" id="1.25.10.10">
    <property type="entry name" value="Leucine-rich Repeat Variant"/>
    <property type="match status" value="1"/>
</dbReference>